<feature type="binding site" evidence="1">
    <location>
        <position position="201"/>
    </location>
    <ligand>
        <name>Mn(2+)</name>
        <dbReference type="ChEBI" id="CHEBI:29035"/>
        <label>2</label>
    </ligand>
</feature>
<dbReference type="Pfam" id="PF01546">
    <property type="entry name" value="Peptidase_M20"/>
    <property type="match status" value="1"/>
</dbReference>
<dbReference type="Gene3D" id="3.40.630.10">
    <property type="entry name" value="Zn peptidases"/>
    <property type="match status" value="1"/>
</dbReference>
<dbReference type="InterPro" id="IPR036264">
    <property type="entry name" value="Bact_exopeptidase_dim_dom"/>
</dbReference>
<dbReference type="Pfam" id="PF07687">
    <property type="entry name" value="M20_dimer"/>
    <property type="match status" value="1"/>
</dbReference>
<feature type="binding site" evidence="1">
    <location>
        <position position="423"/>
    </location>
    <ligand>
        <name>Mn(2+)</name>
        <dbReference type="ChEBI" id="CHEBI:29035"/>
        <label>2</label>
    </ligand>
</feature>
<keyword evidence="4" id="KW-1185">Reference proteome</keyword>
<dbReference type="EMBL" id="FNGF01000003">
    <property type="protein sequence ID" value="SDL03565.1"/>
    <property type="molecule type" value="Genomic_DNA"/>
</dbReference>
<evidence type="ECO:0000256" key="1">
    <source>
        <dbReference type="PIRSR" id="PIRSR005962-1"/>
    </source>
</evidence>
<sequence length="454" mass="48066">MYTLTAEKVVEMGTATKSNEPLPSAIAPEACLVVPAALPSHDTAAGSASPGTTASEQVMSTPLPDFLDGWLAAHAAEVVAARRHIHANPRLSRQEHDTADYVAARLAEAGLEPQLIPDGTGLTCDIGTGDRVIAIRADMDALPINDPKQVPYRSSVEGVCHACGHDAHTAMLLGVGRVLHELERREGLPGRFRLVFQPSEEQFPSGAPTMIKYGALTDVAAIFAFHCDPQFQAGQIGVRNGPLTAACDVMEVRMAGRGGHTSRPHLTHDLVNAIGRVVVDVPALVNRRLDPRQSVAIVFGAVQAGEAANAIPQEALARATVRVHGRETWDMIPDLVQEVTRSVARASGVECEIDYRRGVPPVVNDRSASAMFAGAAAAALGPEAVVEAPMSMGGEDFAYYLEQIPGAMARLGVGRPGERLDIHQGNFDIDETALSHGVRVMTHTVLAAAQSPAF</sequence>
<evidence type="ECO:0000313" key="3">
    <source>
        <dbReference type="EMBL" id="SDL03565.1"/>
    </source>
</evidence>
<dbReference type="SUPFAM" id="SSF53187">
    <property type="entry name" value="Zn-dependent exopeptidases"/>
    <property type="match status" value="1"/>
</dbReference>
<dbReference type="AlphaFoldDB" id="A0A1G9GSQ8"/>
<dbReference type="PIRSF" id="PIRSF005962">
    <property type="entry name" value="Pept_M20D_amidohydro"/>
    <property type="match status" value="1"/>
</dbReference>
<dbReference type="PANTHER" id="PTHR11014">
    <property type="entry name" value="PEPTIDASE M20 FAMILY MEMBER"/>
    <property type="match status" value="1"/>
</dbReference>
<dbReference type="SUPFAM" id="SSF55031">
    <property type="entry name" value="Bacterial exopeptidase dimerisation domain"/>
    <property type="match status" value="1"/>
</dbReference>
<gene>
    <name evidence="3" type="ORF">SAMN05216298_2394</name>
</gene>
<keyword evidence="1" id="KW-0464">Manganese</keyword>
<feature type="binding site" evidence="1">
    <location>
        <position position="163"/>
    </location>
    <ligand>
        <name>Mn(2+)</name>
        <dbReference type="ChEBI" id="CHEBI:29035"/>
        <label>2</label>
    </ligand>
</feature>
<feature type="binding site" evidence="1">
    <location>
        <position position="165"/>
    </location>
    <ligand>
        <name>Mn(2+)</name>
        <dbReference type="ChEBI" id="CHEBI:29035"/>
        <label>2</label>
    </ligand>
</feature>
<dbReference type="Gene3D" id="3.30.70.360">
    <property type="match status" value="1"/>
</dbReference>
<dbReference type="Proteomes" id="UP000198662">
    <property type="component" value="Unassembled WGS sequence"/>
</dbReference>
<dbReference type="InterPro" id="IPR017439">
    <property type="entry name" value="Amidohydrolase"/>
</dbReference>
<dbReference type="PANTHER" id="PTHR11014:SF63">
    <property type="entry name" value="METALLOPEPTIDASE, PUTATIVE (AFU_ORTHOLOGUE AFUA_6G09600)-RELATED"/>
    <property type="match status" value="1"/>
</dbReference>
<feature type="domain" description="Peptidase M20 dimerisation" evidence="2">
    <location>
        <begin position="250"/>
        <end position="343"/>
    </location>
</feature>
<keyword evidence="3" id="KW-0378">Hydrolase</keyword>
<dbReference type="GO" id="GO:0016787">
    <property type="term" value="F:hydrolase activity"/>
    <property type="evidence" value="ECO:0007669"/>
    <property type="project" value="UniProtKB-KW"/>
</dbReference>
<dbReference type="InterPro" id="IPR002933">
    <property type="entry name" value="Peptidase_M20"/>
</dbReference>
<evidence type="ECO:0000313" key="4">
    <source>
        <dbReference type="Proteomes" id="UP000198662"/>
    </source>
</evidence>
<dbReference type="STRING" id="380244.SAMN05216298_2394"/>
<protein>
    <submittedName>
        <fullName evidence="3">Amidohydrolase</fullName>
    </submittedName>
</protein>
<comment type="cofactor">
    <cofactor evidence="1">
        <name>Mn(2+)</name>
        <dbReference type="ChEBI" id="CHEBI:29035"/>
    </cofactor>
    <text evidence="1">The Mn(2+) ion enhances activity.</text>
</comment>
<feature type="binding site" evidence="1">
    <location>
        <position position="226"/>
    </location>
    <ligand>
        <name>Mn(2+)</name>
        <dbReference type="ChEBI" id="CHEBI:29035"/>
        <label>2</label>
    </ligand>
</feature>
<dbReference type="GO" id="GO:0046872">
    <property type="term" value="F:metal ion binding"/>
    <property type="evidence" value="ECO:0007669"/>
    <property type="project" value="UniProtKB-KW"/>
</dbReference>
<dbReference type="NCBIfam" id="TIGR01891">
    <property type="entry name" value="amidohydrolases"/>
    <property type="match status" value="1"/>
</dbReference>
<accession>A0A1G9GSQ8</accession>
<dbReference type="InterPro" id="IPR011650">
    <property type="entry name" value="Peptidase_M20_dimer"/>
</dbReference>
<name>A0A1G9GSQ8_9ACTN</name>
<organism evidence="3 4">
    <name type="scientific">Glycomyces sambucus</name>
    <dbReference type="NCBI Taxonomy" id="380244"/>
    <lineage>
        <taxon>Bacteria</taxon>
        <taxon>Bacillati</taxon>
        <taxon>Actinomycetota</taxon>
        <taxon>Actinomycetes</taxon>
        <taxon>Glycomycetales</taxon>
        <taxon>Glycomycetaceae</taxon>
        <taxon>Glycomyces</taxon>
    </lineage>
</organism>
<evidence type="ECO:0000259" key="2">
    <source>
        <dbReference type="Pfam" id="PF07687"/>
    </source>
</evidence>
<reference evidence="4" key="1">
    <citation type="submission" date="2016-10" db="EMBL/GenBank/DDBJ databases">
        <authorList>
            <person name="Varghese N."/>
            <person name="Submissions S."/>
        </authorList>
    </citation>
    <scope>NUCLEOTIDE SEQUENCE [LARGE SCALE GENOMIC DNA]</scope>
    <source>
        <strain evidence="4">CGMCC 4.3147</strain>
    </source>
</reference>
<keyword evidence="1" id="KW-0479">Metal-binding</keyword>
<proteinExistence type="predicted"/>